<sequence>MGFGALIAAGNLAAGQVMVIDVNGNLKVLEEGQALQPGEVLLNADGTFDVDTQPDITVQLADDNGIPQDITDEVDDILAALEQGEDPTQLGDEFATAAGTSSGSSLTDSASVARDGTETIAETDFATQGLERLGLSQTQSLTLLEQYQQYSPVFVDAATNELGSELGIDTDEDTPLIGQLLATDSNNDSLIFSALEGPENGVLTLDPDGSWVYTPDANYNGSDSFTAQVSDGTGFTDTITIQITVNPVNDAPVLVDENSIPTGEEELVTTKEDSSVSGKVQAEDVDGDELTYAISTQPLNGTVLLDREGNWEYTPNEEYNGSDQFEIQVSDGNGGFDTVTVNVDVLPVAELTVVPQDPVVEADNAYLGFTINLDQAVTENVALELTLGSDSDTATKGVDYLDGLFVEDGNGGYRPITDSDLEIVSGETQLSVYVQVIDDKLLENSESISLSVTSPSEYLENSEATGANTIVDESEPAAEDTVYAQISVDEASIEEGGALTYTVTLVDAAGNALSDLPNNTSVEVELNWSGAASLGDDTNSLPNSVLVGSSGTASFVVQTTDDFLNEGSEELSIALGEVADNNSSFEAVDALSGSDSASSQIVDEAVQGEEDTVYAQISVDESSIEEGGALTYTVTLVDAEGNALTDLPNNTSVEVELNWSGAASLGDDTTTLPNSVLVGSSGTASFVVQTTDDFLNEGSEELSVSLGEVADNNSSFEAVDALSGSDSASSQIIDEAVQGEEDTVYAQISVDESSIEEGGALTYTVTLVDAAGNALTDLPNNTSVEVELNWSGAASLGDDTNSLPTSVLVGSSGTASFVVQTTDDFLNEGSEELSIALGEVADNNSSF</sequence>
<dbReference type="InterPro" id="IPR038081">
    <property type="entry name" value="CalX-like_sf"/>
</dbReference>
<feature type="non-terminal residue" evidence="1">
    <location>
        <position position="847"/>
    </location>
</feature>
<evidence type="ECO:0000313" key="2">
    <source>
        <dbReference type="Proteomes" id="UP001155586"/>
    </source>
</evidence>
<dbReference type="Proteomes" id="UP001155586">
    <property type="component" value="Unassembled WGS sequence"/>
</dbReference>
<comment type="caution">
    <text evidence="1">The sequence shown here is derived from an EMBL/GenBank/DDBJ whole genome shotgun (WGS) entry which is preliminary data.</text>
</comment>
<reference evidence="1" key="1">
    <citation type="submission" date="2022-02" db="EMBL/GenBank/DDBJ databases">
        <title>Vibrio sp. nov., a new bacterium isolated from Bohai sea, China.</title>
        <authorList>
            <person name="Yuan Y."/>
        </authorList>
    </citation>
    <scope>NUCLEOTIDE SEQUENCE</scope>
    <source>
        <strain evidence="1">DBSS07</strain>
    </source>
</reference>
<name>A0A9X3CGT9_9VIBR</name>
<gene>
    <name evidence="1" type="ORF">MD483_17590</name>
</gene>
<keyword evidence="2" id="KW-1185">Reference proteome</keyword>
<dbReference type="NCBIfam" id="TIGR01965">
    <property type="entry name" value="VCBS_repeat"/>
    <property type="match status" value="1"/>
</dbReference>
<dbReference type="EMBL" id="JAKRRX010000128">
    <property type="protein sequence ID" value="MCW8335627.1"/>
    <property type="molecule type" value="Genomic_DNA"/>
</dbReference>
<accession>A0A9X3CGT9</accession>
<dbReference type="RefSeq" id="WP_265688750.1">
    <property type="nucleotide sequence ID" value="NZ_JAKRRX010000128.1"/>
</dbReference>
<dbReference type="Pfam" id="PF17963">
    <property type="entry name" value="Big_9"/>
    <property type="match status" value="2"/>
</dbReference>
<dbReference type="SUPFAM" id="SSF141072">
    <property type="entry name" value="CalX-like"/>
    <property type="match status" value="1"/>
</dbReference>
<dbReference type="AlphaFoldDB" id="A0A9X3CGT9"/>
<dbReference type="NCBIfam" id="NF012211">
    <property type="entry name" value="tand_rpt_95"/>
    <property type="match status" value="2"/>
</dbReference>
<proteinExistence type="predicted"/>
<dbReference type="Gene3D" id="2.60.40.2030">
    <property type="match status" value="1"/>
</dbReference>
<evidence type="ECO:0000313" key="1">
    <source>
        <dbReference type="EMBL" id="MCW8335627.1"/>
    </source>
</evidence>
<organism evidence="1 2">
    <name type="scientific">Vibrio paucivorans</name>
    <dbReference type="NCBI Taxonomy" id="2829489"/>
    <lineage>
        <taxon>Bacteria</taxon>
        <taxon>Pseudomonadati</taxon>
        <taxon>Pseudomonadota</taxon>
        <taxon>Gammaproteobacteria</taxon>
        <taxon>Vibrionales</taxon>
        <taxon>Vibrionaceae</taxon>
        <taxon>Vibrio</taxon>
    </lineage>
</organism>
<dbReference type="InterPro" id="IPR010221">
    <property type="entry name" value="VCBS_dom"/>
</dbReference>
<protein>
    <submittedName>
        <fullName evidence="1">Tandem-95 repeat protein</fullName>
    </submittedName>
</protein>
<dbReference type="CDD" id="cd11304">
    <property type="entry name" value="Cadherin_repeat"/>
    <property type="match status" value="1"/>
</dbReference>
<dbReference type="Gene3D" id="2.60.40.3440">
    <property type="match status" value="2"/>
</dbReference>